<dbReference type="Pfam" id="PF12728">
    <property type="entry name" value="HTH_17"/>
    <property type="match status" value="1"/>
</dbReference>
<evidence type="ECO:0000259" key="1">
    <source>
        <dbReference type="Pfam" id="PF12728"/>
    </source>
</evidence>
<organism evidence="2">
    <name type="scientific">marine metagenome</name>
    <dbReference type="NCBI Taxonomy" id="408172"/>
    <lineage>
        <taxon>unclassified sequences</taxon>
        <taxon>metagenomes</taxon>
        <taxon>ecological metagenomes</taxon>
    </lineage>
</organism>
<dbReference type="InterPro" id="IPR041657">
    <property type="entry name" value="HTH_17"/>
</dbReference>
<feature type="domain" description="Helix-turn-helix" evidence="1">
    <location>
        <begin position="18"/>
        <end position="65"/>
    </location>
</feature>
<dbReference type="Gene3D" id="1.10.10.10">
    <property type="entry name" value="Winged helix-like DNA-binding domain superfamily/Winged helix DNA-binding domain"/>
    <property type="match status" value="1"/>
</dbReference>
<evidence type="ECO:0000313" key="2">
    <source>
        <dbReference type="EMBL" id="SVE18033.1"/>
    </source>
</evidence>
<proteinExistence type="predicted"/>
<protein>
    <recommendedName>
        <fullName evidence="1">Helix-turn-helix domain-containing protein</fullName>
    </recommendedName>
</protein>
<dbReference type="InterPro" id="IPR036388">
    <property type="entry name" value="WH-like_DNA-bd_sf"/>
</dbReference>
<reference evidence="2" key="1">
    <citation type="submission" date="2018-05" db="EMBL/GenBank/DDBJ databases">
        <authorList>
            <person name="Lanie J.A."/>
            <person name="Ng W.-L."/>
            <person name="Kazmierczak K.M."/>
            <person name="Andrzejewski T.M."/>
            <person name="Davidsen T.M."/>
            <person name="Wayne K.J."/>
            <person name="Tettelin H."/>
            <person name="Glass J.I."/>
            <person name="Rusch D."/>
            <person name="Podicherti R."/>
            <person name="Tsui H.-C.T."/>
            <person name="Winkler M.E."/>
        </authorList>
    </citation>
    <scope>NUCLEOTIDE SEQUENCE</scope>
</reference>
<gene>
    <name evidence="2" type="ORF">METZ01_LOCUS470887</name>
</gene>
<dbReference type="SUPFAM" id="SSF46955">
    <property type="entry name" value="Putative DNA-binding domain"/>
    <property type="match status" value="1"/>
</dbReference>
<dbReference type="AlphaFoldDB" id="A0A383BDW7"/>
<name>A0A383BDW7_9ZZZZ</name>
<sequence length="76" mass="9371">MIHFPEIKEDKKQQSPIYTRDTIMEMFSISKTTLHRWITLYGLPYLKVNRRVFFKTDDFNEWLEKYKLNKPIQNES</sequence>
<accession>A0A383BDW7</accession>
<dbReference type="EMBL" id="UINC01199548">
    <property type="protein sequence ID" value="SVE18033.1"/>
    <property type="molecule type" value="Genomic_DNA"/>
</dbReference>
<dbReference type="InterPro" id="IPR009061">
    <property type="entry name" value="DNA-bd_dom_put_sf"/>
</dbReference>